<name>A0A2A2TA97_9CYAN</name>
<reference evidence="2 3" key="1">
    <citation type="submission" date="2017-08" db="EMBL/GenBank/DDBJ databases">
        <title>Draft genome sequence of filamentous cyanobacterium Calothrix elsteri CCALA 953.</title>
        <authorList>
            <person name="Gagunashvili A.N."/>
            <person name="Elster J."/>
            <person name="Andresson O.S."/>
        </authorList>
    </citation>
    <scope>NUCLEOTIDE SEQUENCE [LARGE SCALE GENOMIC DNA]</scope>
    <source>
        <strain evidence="2 3">CCALA 953</strain>
    </source>
</reference>
<comment type="caution">
    <text evidence="2">The sequence shown here is derived from an EMBL/GenBank/DDBJ whole genome shotgun (WGS) entry which is preliminary data.</text>
</comment>
<dbReference type="Pfam" id="PF10082">
    <property type="entry name" value="BBP2_2"/>
    <property type="match status" value="1"/>
</dbReference>
<keyword evidence="1" id="KW-0732">Signal</keyword>
<dbReference type="RefSeq" id="WP_095725026.1">
    <property type="nucleotide sequence ID" value="NZ_NTFS01000666.1"/>
</dbReference>
<protein>
    <recommendedName>
        <fullName evidence="4">Outer membrane protein beta-barrel domain-containing protein</fullName>
    </recommendedName>
</protein>
<dbReference type="OrthoDB" id="526441at2"/>
<sequence>MRTSSITLYSLITLLAWDVSCVNAATSGELEISTSPQIAREDFVVSELDRSKSDAIAKPTVGIAPPEIIFDRGKENISQLPNPGETNNPAIFPDAEPLNEKEVEEELGEIRYIKPRAVKQPPQPRQPDVQLLLRSSTFSSSNITAVDFLQRSDTVFVNSATLLATPKLGEETRLVASATGGLTRFATKGEFNYNFLSFNAGIQQRIAPGMYGQLGWVQDRLYNQNNRDRILLDDSVRLTIGRQDQLSKRLRLDSFYDLRASFAEPKSQNRVANSLGARLRYDLTPKLQGALDYRLTLKDYTNQDRFDTQHQVGVDLIYNVNKDLFIGSSASYLFGSSSASSIDLNNFSLGVNIGLNVPLF</sequence>
<evidence type="ECO:0000256" key="1">
    <source>
        <dbReference type="SAM" id="SignalP"/>
    </source>
</evidence>
<keyword evidence="3" id="KW-1185">Reference proteome</keyword>
<evidence type="ECO:0000313" key="2">
    <source>
        <dbReference type="EMBL" id="PAX45816.1"/>
    </source>
</evidence>
<dbReference type="Proteomes" id="UP000218238">
    <property type="component" value="Unassembled WGS sequence"/>
</dbReference>
<dbReference type="AlphaFoldDB" id="A0A2A2TA97"/>
<accession>A0A2A2TA97</accession>
<dbReference type="EMBL" id="NTFS01000666">
    <property type="protein sequence ID" value="PAX45816.1"/>
    <property type="molecule type" value="Genomic_DNA"/>
</dbReference>
<evidence type="ECO:0008006" key="4">
    <source>
        <dbReference type="Google" id="ProtNLM"/>
    </source>
</evidence>
<organism evidence="2 3">
    <name type="scientific">Brunnivagina elsteri CCALA 953</name>
    <dbReference type="NCBI Taxonomy" id="987040"/>
    <lineage>
        <taxon>Bacteria</taxon>
        <taxon>Bacillati</taxon>
        <taxon>Cyanobacteriota</taxon>
        <taxon>Cyanophyceae</taxon>
        <taxon>Nostocales</taxon>
        <taxon>Calotrichaceae</taxon>
        <taxon>Brunnivagina</taxon>
    </lineage>
</organism>
<evidence type="ECO:0000313" key="3">
    <source>
        <dbReference type="Proteomes" id="UP000218238"/>
    </source>
</evidence>
<feature type="chain" id="PRO_5012200959" description="Outer membrane protein beta-barrel domain-containing protein" evidence="1">
    <location>
        <begin position="25"/>
        <end position="360"/>
    </location>
</feature>
<proteinExistence type="predicted"/>
<feature type="signal peptide" evidence="1">
    <location>
        <begin position="1"/>
        <end position="24"/>
    </location>
</feature>
<dbReference type="InterPro" id="IPR018759">
    <property type="entry name" value="BBP2_2"/>
</dbReference>
<gene>
    <name evidence="2" type="ORF">CK510_29675</name>
</gene>